<organism evidence="2 3">
    <name type="scientific">Allacma fusca</name>
    <dbReference type="NCBI Taxonomy" id="39272"/>
    <lineage>
        <taxon>Eukaryota</taxon>
        <taxon>Metazoa</taxon>
        <taxon>Ecdysozoa</taxon>
        <taxon>Arthropoda</taxon>
        <taxon>Hexapoda</taxon>
        <taxon>Collembola</taxon>
        <taxon>Symphypleona</taxon>
        <taxon>Sminthuridae</taxon>
        <taxon>Allacma</taxon>
    </lineage>
</organism>
<reference evidence="2" key="1">
    <citation type="submission" date="2021-06" db="EMBL/GenBank/DDBJ databases">
        <authorList>
            <person name="Hodson N. C."/>
            <person name="Mongue J. A."/>
            <person name="Jaron S. K."/>
        </authorList>
    </citation>
    <scope>NUCLEOTIDE SEQUENCE</scope>
</reference>
<protein>
    <submittedName>
        <fullName evidence="2">Uncharacterized protein</fullName>
    </submittedName>
</protein>
<name>A0A8J2K6F4_9HEXA</name>
<sequence>MSAEKGQEDNTDTEERDVETTAKKIPYPKSVFFILANEFCERFSFYGMKGKNICPTPFELNYRSVRIL</sequence>
<evidence type="ECO:0000256" key="1">
    <source>
        <dbReference type="SAM" id="MobiDB-lite"/>
    </source>
</evidence>
<feature type="region of interest" description="Disordered" evidence="1">
    <location>
        <begin position="1"/>
        <end position="21"/>
    </location>
</feature>
<dbReference type="EMBL" id="CAJVCH010255319">
    <property type="protein sequence ID" value="CAG7733755.1"/>
    <property type="molecule type" value="Genomic_DNA"/>
</dbReference>
<dbReference type="Proteomes" id="UP000708208">
    <property type="component" value="Unassembled WGS sequence"/>
</dbReference>
<evidence type="ECO:0000313" key="2">
    <source>
        <dbReference type="EMBL" id="CAG7733755.1"/>
    </source>
</evidence>
<accession>A0A8J2K6F4</accession>
<gene>
    <name evidence="2" type="ORF">AFUS01_LOCUS22179</name>
</gene>
<proteinExistence type="predicted"/>
<evidence type="ECO:0000313" key="3">
    <source>
        <dbReference type="Proteomes" id="UP000708208"/>
    </source>
</evidence>
<comment type="caution">
    <text evidence="2">The sequence shown here is derived from an EMBL/GenBank/DDBJ whole genome shotgun (WGS) entry which is preliminary data.</text>
</comment>
<dbReference type="AlphaFoldDB" id="A0A8J2K6F4"/>
<keyword evidence="3" id="KW-1185">Reference proteome</keyword>
<dbReference type="OrthoDB" id="205993at2759"/>